<feature type="compositionally biased region" description="Polar residues" evidence="1">
    <location>
        <begin position="10"/>
        <end position="21"/>
    </location>
</feature>
<feature type="transmembrane region" description="Helical" evidence="2">
    <location>
        <begin position="334"/>
        <end position="355"/>
    </location>
</feature>
<organism evidence="4 5">
    <name type="scientific">Mycena maculata</name>
    <dbReference type="NCBI Taxonomy" id="230809"/>
    <lineage>
        <taxon>Eukaryota</taxon>
        <taxon>Fungi</taxon>
        <taxon>Dikarya</taxon>
        <taxon>Basidiomycota</taxon>
        <taxon>Agaricomycotina</taxon>
        <taxon>Agaricomycetes</taxon>
        <taxon>Agaricomycetidae</taxon>
        <taxon>Agaricales</taxon>
        <taxon>Marasmiineae</taxon>
        <taxon>Mycenaceae</taxon>
        <taxon>Mycena</taxon>
    </lineage>
</organism>
<dbReference type="PANTHER" id="PTHR34814">
    <property type="entry name" value="NITROSOGUANIDINE RESISTANCE PROTEIN SNG1"/>
    <property type="match status" value="1"/>
</dbReference>
<keyword evidence="2" id="KW-1133">Transmembrane helix</keyword>
<dbReference type="GO" id="GO:0016020">
    <property type="term" value="C:membrane"/>
    <property type="evidence" value="ECO:0007669"/>
    <property type="project" value="TreeGrafter"/>
</dbReference>
<keyword evidence="5" id="KW-1185">Reference proteome</keyword>
<feature type="region of interest" description="Disordered" evidence="1">
    <location>
        <begin position="1"/>
        <end position="21"/>
    </location>
</feature>
<reference evidence="4" key="1">
    <citation type="submission" date="2023-03" db="EMBL/GenBank/DDBJ databases">
        <title>Massive genome expansion in bonnet fungi (Mycena s.s.) driven by repeated elements and novel gene families across ecological guilds.</title>
        <authorList>
            <consortium name="Lawrence Berkeley National Laboratory"/>
            <person name="Harder C.B."/>
            <person name="Miyauchi S."/>
            <person name="Viragh M."/>
            <person name="Kuo A."/>
            <person name="Thoen E."/>
            <person name="Andreopoulos B."/>
            <person name="Lu D."/>
            <person name="Skrede I."/>
            <person name="Drula E."/>
            <person name="Henrissat B."/>
            <person name="Morin E."/>
            <person name="Kohler A."/>
            <person name="Barry K."/>
            <person name="LaButti K."/>
            <person name="Morin E."/>
            <person name="Salamov A."/>
            <person name="Lipzen A."/>
            <person name="Mereny Z."/>
            <person name="Hegedus B."/>
            <person name="Baldrian P."/>
            <person name="Stursova M."/>
            <person name="Weitz H."/>
            <person name="Taylor A."/>
            <person name="Grigoriev I.V."/>
            <person name="Nagy L.G."/>
            <person name="Martin F."/>
            <person name="Kauserud H."/>
        </authorList>
    </citation>
    <scope>NUCLEOTIDE SEQUENCE</scope>
    <source>
        <strain evidence="4">CBHHK188m</strain>
    </source>
</reference>
<feature type="transmembrane region" description="Helical" evidence="2">
    <location>
        <begin position="415"/>
        <end position="436"/>
    </location>
</feature>
<proteinExistence type="predicted"/>
<feature type="transmembrane region" description="Helical" evidence="2">
    <location>
        <begin position="56"/>
        <end position="80"/>
    </location>
</feature>
<evidence type="ECO:0000313" key="4">
    <source>
        <dbReference type="EMBL" id="KAJ7716402.1"/>
    </source>
</evidence>
<dbReference type="PANTHER" id="PTHR34814:SF1">
    <property type="entry name" value="NITROSOGUANIDINE RESISTANCE PROTEIN SNG1"/>
    <property type="match status" value="1"/>
</dbReference>
<feature type="transmembrane region" description="Helical" evidence="2">
    <location>
        <begin position="303"/>
        <end position="322"/>
    </location>
</feature>
<dbReference type="Pfam" id="PF12051">
    <property type="entry name" value="DUF3533"/>
    <property type="match status" value="1"/>
</dbReference>
<dbReference type="Proteomes" id="UP001215280">
    <property type="component" value="Unassembled WGS sequence"/>
</dbReference>
<feature type="transmembrane region" description="Helical" evidence="2">
    <location>
        <begin position="253"/>
        <end position="275"/>
    </location>
</feature>
<keyword evidence="2" id="KW-0812">Transmembrane</keyword>
<gene>
    <name evidence="4" type="ORF">DFH07DRAFT_355083</name>
</gene>
<feature type="domain" description="DUF3533" evidence="3">
    <location>
        <begin position="68"/>
        <end position="430"/>
    </location>
</feature>
<evidence type="ECO:0000256" key="2">
    <source>
        <dbReference type="SAM" id="Phobius"/>
    </source>
</evidence>
<dbReference type="InterPro" id="IPR022703">
    <property type="entry name" value="DUF3533"/>
</dbReference>
<evidence type="ECO:0000313" key="5">
    <source>
        <dbReference type="Proteomes" id="UP001215280"/>
    </source>
</evidence>
<sequence length="458" mass="50128">MGDARLAFAQRQSSSSEQTAGNLLPFPSSAAKSDLEPPFSAQFLDKSPTLSAARAVYLKTMVIGVTGLAFIIFGVCAIFWGSIRSTPHYTIPGWIVDFDGGFVGQQVSETFAGINPGSNGIVWTVAPASQFPEGISQLEHAIVEEQTWVAVAINAGASSNLTAALSSVDASYNSSSVITFIGSEARSEAEYRNLIHPLISTQLEKASRAFALDFARNISLSFNTSALLSIAPQIITEPVSYTINNIRPFDVPLGSAVTFAGLIYILILSFFMVLISNGARQASGLEQHLTLGSLIKVRLGTSFVAYFFVALFYTLLSSAFHLPFDRRFGRAGFVLFWMLTWVGMLACGLALEALATILTVRFVPFFLIFWIISNMSVSGYPLEVLPHIFRFGYAYPFYNISRGVRTIVFSTKNNLGMNFGILIAWAVVSCITLPFFQWLMRRRKAIAAQPKQTVEEKI</sequence>
<comment type="caution">
    <text evidence="4">The sequence shown here is derived from an EMBL/GenBank/DDBJ whole genome shotgun (WGS) entry which is preliminary data.</text>
</comment>
<dbReference type="InterPro" id="IPR053001">
    <property type="entry name" value="MNNG_permease-like"/>
</dbReference>
<protein>
    <recommendedName>
        <fullName evidence="3">DUF3533 domain-containing protein</fullName>
    </recommendedName>
</protein>
<dbReference type="AlphaFoldDB" id="A0AAD7HAK6"/>
<dbReference type="EMBL" id="JARJLG010000332">
    <property type="protein sequence ID" value="KAJ7716402.1"/>
    <property type="molecule type" value="Genomic_DNA"/>
</dbReference>
<keyword evidence="2" id="KW-0472">Membrane</keyword>
<evidence type="ECO:0000256" key="1">
    <source>
        <dbReference type="SAM" id="MobiDB-lite"/>
    </source>
</evidence>
<name>A0AAD7HAK6_9AGAR</name>
<evidence type="ECO:0000259" key="3">
    <source>
        <dbReference type="Pfam" id="PF12051"/>
    </source>
</evidence>
<accession>A0AAD7HAK6</accession>
<feature type="transmembrane region" description="Helical" evidence="2">
    <location>
        <begin position="362"/>
        <end position="382"/>
    </location>
</feature>